<organism evidence="1 2">
    <name type="scientific">Sinorhizobium americanum</name>
    <dbReference type="NCBI Taxonomy" id="194963"/>
    <lineage>
        <taxon>Bacteria</taxon>
        <taxon>Pseudomonadati</taxon>
        <taxon>Pseudomonadota</taxon>
        <taxon>Alphaproteobacteria</taxon>
        <taxon>Hyphomicrobiales</taxon>
        <taxon>Rhizobiaceae</taxon>
        <taxon>Sinorhizobium/Ensifer group</taxon>
        <taxon>Sinorhizobium</taxon>
    </lineage>
</organism>
<dbReference type="Proteomes" id="UP000237511">
    <property type="component" value="Unassembled WGS sequence"/>
</dbReference>
<accession>A0A2S3YN86</accession>
<dbReference type="AlphaFoldDB" id="A0A2S3YN86"/>
<comment type="caution">
    <text evidence="1">The sequence shown here is derived from an EMBL/GenBank/DDBJ whole genome shotgun (WGS) entry which is preliminary data.</text>
</comment>
<dbReference type="EMBL" id="LODU01000035">
    <property type="protein sequence ID" value="POH30524.1"/>
    <property type="molecule type" value="Genomic_DNA"/>
</dbReference>
<evidence type="ECO:0000313" key="2">
    <source>
        <dbReference type="Proteomes" id="UP000237511"/>
    </source>
</evidence>
<evidence type="ECO:0000313" key="1">
    <source>
        <dbReference type="EMBL" id="POH30524.1"/>
    </source>
</evidence>
<protein>
    <submittedName>
        <fullName evidence="1">Uncharacterized protein</fullName>
    </submittedName>
</protein>
<gene>
    <name evidence="1" type="ORF">ATY31_14875</name>
</gene>
<dbReference type="RefSeq" id="WP_097528080.1">
    <property type="nucleotide sequence ID" value="NZ_LODU01000035.1"/>
</dbReference>
<proteinExistence type="predicted"/>
<sequence>MADMVFIRIVVSPDSNPTHDDGTVLNFLVNPDARLNDRRPIDLLKAGDVRPVVEAATSA</sequence>
<name>A0A2S3YN86_9HYPH</name>
<reference evidence="1 2" key="1">
    <citation type="journal article" date="2014" name="Syst. Appl. Microbiol.">
        <title>Microsymbionts of Phaseolus vulgaris in acid and alkaline soils of Mexico.</title>
        <authorList>
            <person name="Verastegui-Valdes M.M."/>
            <person name="Zhang Y.J."/>
            <person name="Rivera-Orduna F.N."/>
            <person name="Cheng H.P."/>
            <person name="Sui X.H."/>
            <person name="Wang E.T."/>
        </authorList>
    </citation>
    <scope>NUCLEOTIDE SEQUENCE [LARGE SCALE GENOMIC DNA]</scope>
    <source>
        <strain evidence="1 2">FG01</strain>
    </source>
</reference>